<protein>
    <submittedName>
        <fullName evidence="1">Uncharacterized protein</fullName>
    </submittedName>
</protein>
<gene>
    <name evidence="1" type="ORF">BOO71_0002380</name>
</gene>
<sequence length="40" mass="4508">MSRLPAVIAEALKRNNFQGFDRKTLGQTPLKKNVLKIVVI</sequence>
<name>A0A1U7P2Z1_9DEIO</name>
<comment type="caution">
    <text evidence="1">The sequence shown here is derived from an EMBL/GenBank/DDBJ whole genome shotgun (WGS) entry which is preliminary data.</text>
</comment>
<dbReference type="Proteomes" id="UP000186607">
    <property type="component" value="Unassembled WGS sequence"/>
</dbReference>
<dbReference type="AlphaFoldDB" id="A0A1U7P2Z1"/>
<keyword evidence="2" id="KW-1185">Reference proteome</keyword>
<evidence type="ECO:0000313" key="1">
    <source>
        <dbReference type="EMBL" id="OLV19547.1"/>
    </source>
</evidence>
<dbReference type="EMBL" id="MSTI01000028">
    <property type="protein sequence ID" value="OLV19547.1"/>
    <property type="molecule type" value="Genomic_DNA"/>
</dbReference>
<accession>A0A1U7P2Z1</accession>
<organism evidence="1 2">
    <name type="scientific">Deinococcus marmoris</name>
    <dbReference type="NCBI Taxonomy" id="249408"/>
    <lineage>
        <taxon>Bacteria</taxon>
        <taxon>Thermotogati</taxon>
        <taxon>Deinococcota</taxon>
        <taxon>Deinococci</taxon>
        <taxon>Deinococcales</taxon>
        <taxon>Deinococcaceae</taxon>
        <taxon>Deinococcus</taxon>
    </lineage>
</organism>
<evidence type="ECO:0000313" key="2">
    <source>
        <dbReference type="Proteomes" id="UP000186607"/>
    </source>
</evidence>
<reference evidence="1 2" key="1">
    <citation type="submission" date="2017-01" db="EMBL/GenBank/DDBJ databases">
        <title>Genome Analysis of Deinococcus marmoris KOPRI26562.</title>
        <authorList>
            <person name="Kim J.H."/>
            <person name="Oh H.-M."/>
        </authorList>
    </citation>
    <scope>NUCLEOTIDE SEQUENCE [LARGE SCALE GENOMIC DNA]</scope>
    <source>
        <strain evidence="1 2">KOPRI26562</strain>
    </source>
</reference>
<proteinExistence type="predicted"/>